<evidence type="ECO:0000313" key="2">
    <source>
        <dbReference type="EMBL" id="QEK15062.1"/>
    </source>
</evidence>
<keyword evidence="1" id="KW-1133">Transmembrane helix</keyword>
<feature type="transmembrane region" description="Helical" evidence="1">
    <location>
        <begin position="157"/>
        <end position="177"/>
    </location>
</feature>
<feature type="transmembrane region" description="Helical" evidence="1">
    <location>
        <begin position="126"/>
        <end position="145"/>
    </location>
</feature>
<dbReference type="Proteomes" id="UP000322631">
    <property type="component" value="Chromosome"/>
</dbReference>
<evidence type="ECO:0000313" key="3">
    <source>
        <dbReference type="Proteomes" id="UP000322631"/>
    </source>
</evidence>
<dbReference type="EMBL" id="CP041932">
    <property type="protein sequence ID" value="QEK15062.1"/>
    <property type="molecule type" value="Genomic_DNA"/>
</dbReference>
<protein>
    <submittedName>
        <fullName evidence="2">Uncharacterized protein</fullName>
    </submittedName>
</protein>
<dbReference type="GeneID" id="41609812"/>
<keyword evidence="1" id="KW-0472">Membrane</keyword>
<feature type="transmembrane region" description="Helical" evidence="1">
    <location>
        <begin position="58"/>
        <end position="85"/>
    </location>
</feature>
<dbReference type="RefSeq" id="WP_148883022.1">
    <property type="nucleotide sequence ID" value="NZ_CP041932.1"/>
</dbReference>
<sequence>MIREMLAFIFLTAFLFINLFLMLMRAFGSLTGMAWRKVLRLEVPENEKKGIERLYTLAWIAVGAWAFWKLWGASWSAAFFGFLAFRSGANITRTLIYGLHDQRIIEEYTEDSTVLGIIGMATKLSILLETIFVVAFALAYKAFSVTLTPNGMSANTFILSIWLSGLAFGLLFGWFIARNNRGILLQNAIATVGFFATKKGKRKTNETVKKAKDTTDRLKSNVLKRSR</sequence>
<gene>
    <name evidence="2" type="ORF">FPV09_08115</name>
</gene>
<keyword evidence="1" id="KW-0812">Transmembrane</keyword>
<name>A0A5C0SM36_9EURY</name>
<organism evidence="2 3">
    <name type="scientific">Thermococcus aciditolerans</name>
    <dbReference type="NCBI Taxonomy" id="2598455"/>
    <lineage>
        <taxon>Archaea</taxon>
        <taxon>Methanobacteriati</taxon>
        <taxon>Methanobacteriota</taxon>
        <taxon>Thermococci</taxon>
        <taxon>Thermococcales</taxon>
        <taxon>Thermococcaceae</taxon>
        <taxon>Thermococcus</taxon>
    </lineage>
</organism>
<proteinExistence type="predicted"/>
<keyword evidence="3" id="KW-1185">Reference proteome</keyword>
<reference evidence="2 3" key="1">
    <citation type="submission" date="2019-07" db="EMBL/GenBank/DDBJ databases">
        <title>Complete genome of Thermococcus acidophilus.</title>
        <authorList>
            <person name="Li X."/>
        </authorList>
    </citation>
    <scope>NUCLEOTIDE SEQUENCE [LARGE SCALE GENOMIC DNA]</scope>
    <source>
        <strain evidence="2 3">SY113</strain>
    </source>
</reference>
<dbReference type="KEGG" id="them:FPV09_08115"/>
<accession>A0A5C0SM36</accession>
<evidence type="ECO:0000256" key="1">
    <source>
        <dbReference type="SAM" id="Phobius"/>
    </source>
</evidence>
<dbReference type="AlphaFoldDB" id="A0A5C0SM36"/>